<dbReference type="RefSeq" id="WP_240258771.1">
    <property type="nucleotide sequence ID" value="NZ_CP092488.2"/>
</dbReference>
<dbReference type="PRINTS" id="PR00412">
    <property type="entry name" value="EPOXHYDRLASE"/>
</dbReference>
<name>A0ABY3VFV8_9MYCO</name>
<proteinExistence type="predicted"/>
<dbReference type="PANTHER" id="PTHR43329">
    <property type="entry name" value="EPOXIDE HYDROLASE"/>
    <property type="match status" value="1"/>
</dbReference>
<evidence type="ECO:0000259" key="2">
    <source>
        <dbReference type="Pfam" id="PF00561"/>
    </source>
</evidence>
<dbReference type="InterPro" id="IPR000639">
    <property type="entry name" value="Epox_hydrolase-like"/>
</dbReference>
<gene>
    <name evidence="3" type="ORF">MKK62_17965</name>
</gene>
<organism evidence="3 4">
    <name type="scientific">Mycobacterium paraterrae</name>
    <dbReference type="NCBI Taxonomy" id="577492"/>
    <lineage>
        <taxon>Bacteria</taxon>
        <taxon>Bacillati</taxon>
        <taxon>Actinomycetota</taxon>
        <taxon>Actinomycetes</taxon>
        <taxon>Mycobacteriales</taxon>
        <taxon>Mycobacteriaceae</taxon>
        <taxon>Mycobacterium</taxon>
    </lineage>
</organism>
<dbReference type="InterPro" id="IPR029058">
    <property type="entry name" value="AB_hydrolase_fold"/>
</dbReference>
<evidence type="ECO:0000313" key="4">
    <source>
        <dbReference type="Proteomes" id="UP001055336"/>
    </source>
</evidence>
<accession>A0ABY3VFV8</accession>
<dbReference type="Proteomes" id="UP001055336">
    <property type="component" value="Chromosome"/>
</dbReference>
<dbReference type="Gene3D" id="3.40.50.1820">
    <property type="entry name" value="alpha/beta hydrolase"/>
    <property type="match status" value="1"/>
</dbReference>
<dbReference type="SUPFAM" id="SSF53474">
    <property type="entry name" value="alpha/beta-Hydrolases"/>
    <property type="match status" value="1"/>
</dbReference>
<dbReference type="InterPro" id="IPR000073">
    <property type="entry name" value="AB_hydrolase_1"/>
</dbReference>
<keyword evidence="1 3" id="KW-0378">Hydrolase</keyword>
<protein>
    <submittedName>
        <fullName evidence="3">Alpha/beta hydrolase</fullName>
    </submittedName>
</protein>
<sequence>MTSPEKITVEVPHLRFAALAWGPADGRLMLCLHGYPDTAWTWRQLGPHFAQHGFRVVAPFMRGYAPTELVRDGDYGGGALMSDAIALHQALGGGVDAVLIGHDWGGFTANAVAAYPDNPFEKVVSMGIPLIAGLTPGAGNGADVVRVLPRQARMSWYVLFQQLPGLSERMLDRVIPRLWRDWSPPGYDATADLAHVFEALPDRGRRTAALSYYRAQFRPLRRGRRNRHLDRYALRGVPLIPILFLHGHIDGAIDPRLGALGASALPAGSRHEIIHGAGHFMHLDASDVVHRLIADYISA</sequence>
<reference evidence="3" key="1">
    <citation type="submission" date="2022-08" db="EMBL/GenBank/DDBJ databases">
        <title>Whole genome sequencing of non-tuberculosis mycobacteria type-strains.</title>
        <authorList>
            <person name="Igarashi Y."/>
            <person name="Osugi A."/>
            <person name="Mitarai S."/>
        </authorList>
    </citation>
    <scope>NUCLEOTIDE SEQUENCE</scope>
    <source>
        <strain evidence="3">DSM 45127</strain>
    </source>
</reference>
<evidence type="ECO:0000313" key="3">
    <source>
        <dbReference type="EMBL" id="UMB68310.1"/>
    </source>
</evidence>
<keyword evidence="4" id="KW-1185">Reference proteome</keyword>
<dbReference type="Pfam" id="PF00561">
    <property type="entry name" value="Abhydrolase_1"/>
    <property type="match status" value="1"/>
</dbReference>
<dbReference type="EMBL" id="CP092488">
    <property type="protein sequence ID" value="UMB68310.1"/>
    <property type="molecule type" value="Genomic_DNA"/>
</dbReference>
<evidence type="ECO:0000256" key="1">
    <source>
        <dbReference type="ARBA" id="ARBA00022801"/>
    </source>
</evidence>
<feature type="domain" description="AB hydrolase-1" evidence="2">
    <location>
        <begin position="28"/>
        <end position="285"/>
    </location>
</feature>
<dbReference type="GO" id="GO:0016787">
    <property type="term" value="F:hydrolase activity"/>
    <property type="evidence" value="ECO:0007669"/>
    <property type="project" value="UniProtKB-KW"/>
</dbReference>